<dbReference type="EMBL" id="JBHTBR010000002">
    <property type="protein sequence ID" value="MFC7291164.1"/>
    <property type="molecule type" value="Genomic_DNA"/>
</dbReference>
<dbReference type="RefSeq" id="WP_382166358.1">
    <property type="nucleotide sequence ID" value="NZ_JBHTBR010000002.1"/>
</dbReference>
<dbReference type="InterPro" id="IPR006016">
    <property type="entry name" value="UspA"/>
</dbReference>
<comment type="similarity">
    <text evidence="1">Belongs to the universal stress protein A family.</text>
</comment>
<accession>A0ABW2IJ74</accession>
<organism evidence="3 4">
    <name type="scientific">Hirschia litorea</name>
    <dbReference type="NCBI Taxonomy" id="1199156"/>
    <lineage>
        <taxon>Bacteria</taxon>
        <taxon>Pseudomonadati</taxon>
        <taxon>Pseudomonadota</taxon>
        <taxon>Alphaproteobacteria</taxon>
        <taxon>Hyphomonadales</taxon>
        <taxon>Hyphomonadaceae</taxon>
        <taxon>Hirschia</taxon>
    </lineage>
</organism>
<feature type="domain" description="UspA" evidence="2">
    <location>
        <begin position="159"/>
        <end position="271"/>
    </location>
</feature>
<reference evidence="4" key="1">
    <citation type="journal article" date="2019" name="Int. J. Syst. Evol. Microbiol.">
        <title>The Global Catalogue of Microorganisms (GCM) 10K type strain sequencing project: providing services to taxonomists for standard genome sequencing and annotation.</title>
        <authorList>
            <consortium name="The Broad Institute Genomics Platform"/>
            <consortium name="The Broad Institute Genome Sequencing Center for Infectious Disease"/>
            <person name="Wu L."/>
            <person name="Ma J."/>
        </authorList>
    </citation>
    <scope>NUCLEOTIDE SEQUENCE [LARGE SCALE GENOMIC DNA]</scope>
    <source>
        <strain evidence="4">CCUG 51308</strain>
    </source>
</reference>
<evidence type="ECO:0000259" key="2">
    <source>
        <dbReference type="Pfam" id="PF00582"/>
    </source>
</evidence>
<evidence type="ECO:0000313" key="4">
    <source>
        <dbReference type="Proteomes" id="UP001596492"/>
    </source>
</evidence>
<dbReference type="CDD" id="cd00293">
    <property type="entry name" value="USP-like"/>
    <property type="match status" value="1"/>
</dbReference>
<dbReference type="Pfam" id="PF00582">
    <property type="entry name" value="Usp"/>
    <property type="match status" value="1"/>
</dbReference>
<dbReference type="InterPro" id="IPR006015">
    <property type="entry name" value="Universal_stress_UspA"/>
</dbReference>
<evidence type="ECO:0000256" key="1">
    <source>
        <dbReference type="ARBA" id="ARBA00008791"/>
    </source>
</evidence>
<keyword evidence="4" id="KW-1185">Reference proteome</keyword>
<proteinExistence type="inferred from homology"/>
<dbReference type="PRINTS" id="PR01438">
    <property type="entry name" value="UNVRSLSTRESS"/>
</dbReference>
<dbReference type="Gene3D" id="3.40.50.12370">
    <property type="match status" value="1"/>
</dbReference>
<protein>
    <submittedName>
        <fullName evidence="3">Universal stress protein</fullName>
    </submittedName>
</protein>
<dbReference type="Proteomes" id="UP001596492">
    <property type="component" value="Unassembled WGS sequence"/>
</dbReference>
<comment type="caution">
    <text evidence="3">The sequence shown here is derived from an EMBL/GenBank/DDBJ whole genome shotgun (WGS) entry which is preliminary data.</text>
</comment>
<dbReference type="SUPFAM" id="SSF52402">
    <property type="entry name" value="Adenine nucleotide alpha hydrolases-like"/>
    <property type="match status" value="1"/>
</dbReference>
<evidence type="ECO:0000313" key="3">
    <source>
        <dbReference type="EMBL" id="MFC7291164.1"/>
    </source>
</evidence>
<name>A0ABW2IJ74_9PROT</name>
<sequence length="281" mass="30096">MSVFLTLTEGADFMEEANVLACRLSQRLKTKIQGLTAMPDPTGSLLMTGSGIGLYMPNSGVVMSSIQDAQRNTCEKLETAFNAVCLREHIEPKMMSVRHIVGVPEQEFAGAALLSAGLVFPHDCGRASGPYGVAFEHTLMSKRQPVIIAGTDKDPNLSTIVIAWDGSPEAARAVALHERVICSADRVVIAQNGDKLNLEDKHAPESSERIREWLEVRGMATTVRQFSGSVADGLLKLTKDEGAGILVAGAFGHSRVEEMIFGGVSRSLLRAEDGPALAIAH</sequence>
<gene>
    <name evidence="3" type="ORF">ACFQS8_06015</name>
</gene>